<feature type="compositionally biased region" description="Basic and acidic residues" evidence="7">
    <location>
        <begin position="191"/>
        <end position="204"/>
    </location>
</feature>
<protein>
    <recommendedName>
        <fullName evidence="6">Exosome complex protein</fullName>
    </recommendedName>
</protein>
<evidence type="ECO:0000313" key="9">
    <source>
        <dbReference type="Proteomes" id="UP000800200"/>
    </source>
</evidence>
<proteinExistence type="inferred from homology"/>
<evidence type="ECO:0000256" key="3">
    <source>
        <dbReference type="ARBA" id="ARBA00022552"/>
    </source>
</evidence>
<keyword evidence="4 6" id="KW-0694">RNA-binding</keyword>
<evidence type="ECO:0000256" key="6">
    <source>
        <dbReference type="RuleBase" id="RU368003"/>
    </source>
</evidence>
<gene>
    <name evidence="8" type="ORF">K469DRAFT_666166</name>
</gene>
<feature type="compositionally biased region" description="Basic and acidic residues" evidence="7">
    <location>
        <begin position="244"/>
        <end position="257"/>
    </location>
</feature>
<dbReference type="AlphaFoldDB" id="A0A6A6DYR4"/>
<keyword evidence="3 6" id="KW-0698">rRNA processing</keyword>
<comment type="function">
    <text evidence="6">Required for exosome-dependent processing of pre-rRNA and small nucleolar RNA (snRNA) precursors. Involved in processing of 35S pre-rRNA at the A0, A1 and A2 sites.</text>
</comment>
<name>A0A6A6DYR4_9PEZI</name>
<dbReference type="PANTHER" id="PTHR15341">
    <property type="entry name" value="SUN-COR STEROID HORMONE RECEPTOR CO-REPRESSOR"/>
    <property type="match status" value="1"/>
</dbReference>
<dbReference type="GO" id="GO:0000178">
    <property type="term" value="C:exosome (RNase complex)"/>
    <property type="evidence" value="ECO:0007669"/>
    <property type="project" value="TreeGrafter"/>
</dbReference>
<dbReference type="GO" id="GO:0005730">
    <property type="term" value="C:nucleolus"/>
    <property type="evidence" value="ECO:0007669"/>
    <property type="project" value="TreeGrafter"/>
</dbReference>
<dbReference type="EMBL" id="ML994636">
    <property type="protein sequence ID" value="KAF2184817.1"/>
    <property type="molecule type" value="Genomic_DNA"/>
</dbReference>
<feature type="compositionally biased region" description="Basic and acidic residues" evidence="7">
    <location>
        <begin position="281"/>
        <end position="291"/>
    </location>
</feature>
<feature type="compositionally biased region" description="Basic and acidic residues" evidence="7">
    <location>
        <begin position="148"/>
        <end position="166"/>
    </location>
</feature>
<comment type="similarity">
    <text evidence="2 6">Belongs to the C1D family.</text>
</comment>
<organism evidence="8 9">
    <name type="scientific">Zopfia rhizophila CBS 207.26</name>
    <dbReference type="NCBI Taxonomy" id="1314779"/>
    <lineage>
        <taxon>Eukaryota</taxon>
        <taxon>Fungi</taxon>
        <taxon>Dikarya</taxon>
        <taxon>Ascomycota</taxon>
        <taxon>Pezizomycotina</taxon>
        <taxon>Dothideomycetes</taxon>
        <taxon>Dothideomycetes incertae sedis</taxon>
        <taxon>Zopfiaceae</taxon>
        <taxon>Zopfia</taxon>
    </lineage>
</organism>
<evidence type="ECO:0000256" key="1">
    <source>
        <dbReference type="ARBA" id="ARBA00004123"/>
    </source>
</evidence>
<evidence type="ECO:0000256" key="5">
    <source>
        <dbReference type="ARBA" id="ARBA00023242"/>
    </source>
</evidence>
<keyword evidence="9" id="KW-1185">Reference proteome</keyword>
<dbReference type="GO" id="GO:0003677">
    <property type="term" value="F:DNA binding"/>
    <property type="evidence" value="ECO:0007669"/>
    <property type="project" value="TreeGrafter"/>
</dbReference>
<feature type="region of interest" description="Disordered" evidence="7">
    <location>
        <begin position="148"/>
        <end position="317"/>
    </location>
</feature>
<dbReference type="Pfam" id="PF04000">
    <property type="entry name" value="Sas10_Utp3"/>
    <property type="match status" value="1"/>
</dbReference>
<dbReference type="Proteomes" id="UP000800200">
    <property type="component" value="Unassembled WGS sequence"/>
</dbReference>
<dbReference type="InterPro" id="IPR007146">
    <property type="entry name" value="Sas10/Utp3/C1D"/>
</dbReference>
<dbReference type="GO" id="GO:0000460">
    <property type="term" value="P:maturation of 5.8S rRNA"/>
    <property type="evidence" value="ECO:0007669"/>
    <property type="project" value="TreeGrafter"/>
</dbReference>
<sequence length="317" mass="35568">MDPINLHPQIEDLEANIDELEEALEPLLENPLLDIASKLPLLDKAKLYVLTTYAIESALFSTLQLSGINAKEHAVFQELARLKGYFGKVKTAELGPQEPKTKLNKGAAARFIKHGLAGNDRYDSERAERIAKEKAKAEVLKRQHVKFDDEREGAKGSEVSKKRIAEESGAVEEEEKDNVSSENEDFYGGGSEEKMEVEVAEPAKKKQRVTASDIMDVESPTTEGKEKKDKKRKQGKHKTRKELHRAERAARKAEHKQSPIVNRGRKDDVEREEEAIIPAKEGGEGAPKTRSETFNALLEGPLPKREKKDKEKKKAKT</sequence>
<evidence type="ECO:0000256" key="2">
    <source>
        <dbReference type="ARBA" id="ARBA00009154"/>
    </source>
</evidence>
<dbReference type="InterPro" id="IPR011082">
    <property type="entry name" value="Exosome-assoc_fac/DNA_repair"/>
</dbReference>
<feature type="compositionally biased region" description="Basic residues" evidence="7">
    <location>
        <begin position="228"/>
        <end position="243"/>
    </location>
</feature>
<reference evidence="8" key="1">
    <citation type="journal article" date="2020" name="Stud. Mycol.">
        <title>101 Dothideomycetes genomes: a test case for predicting lifestyles and emergence of pathogens.</title>
        <authorList>
            <person name="Haridas S."/>
            <person name="Albert R."/>
            <person name="Binder M."/>
            <person name="Bloem J."/>
            <person name="Labutti K."/>
            <person name="Salamov A."/>
            <person name="Andreopoulos B."/>
            <person name="Baker S."/>
            <person name="Barry K."/>
            <person name="Bills G."/>
            <person name="Bluhm B."/>
            <person name="Cannon C."/>
            <person name="Castanera R."/>
            <person name="Culley D."/>
            <person name="Daum C."/>
            <person name="Ezra D."/>
            <person name="Gonzalez J."/>
            <person name="Henrissat B."/>
            <person name="Kuo A."/>
            <person name="Liang C."/>
            <person name="Lipzen A."/>
            <person name="Lutzoni F."/>
            <person name="Magnuson J."/>
            <person name="Mondo S."/>
            <person name="Nolan M."/>
            <person name="Ohm R."/>
            <person name="Pangilinan J."/>
            <person name="Park H.-J."/>
            <person name="Ramirez L."/>
            <person name="Alfaro M."/>
            <person name="Sun H."/>
            <person name="Tritt A."/>
            <person name="Yoshinaga Y."/>
            <person name="Zwiers L.-H."/>
            <person name="Turgeon B."/>
            <person name="Goodwin S."/>
            <person name="Spatafora J."/>
            <person name="Crous P."/>
            <person name="Grigoriev I."/>
        </authorList>
    </citation>
    <scope>NUCLEOTIDE SEQUENCE</scope>
    <source>
        <strain evidence="8">CBS 207.26</strain>
    </source>
</reference>
<dbReference type="GO" id="GO:0010468">
    <property type="term" value="P:regulation of gene expression"/>
    <property type="evidence" value="ECO:0007669"/>
    <property type="project" value="TreeGrafter"/>
</dbReference>
<evidence type="ECO:0000256" key="4">
    <source>
        <dbReference type="ARBA" id="ARBA00022884"/>
    </source>
</evidence>
<keyword evidence="5 6" id="KW-0539">Nucleus</keyword>
<dbReference type="OrthoDB" id="1421013at2759"/>
<accession>A0A6A6DYR4</accession>
<dbReference type="PANTHER" id="PTHR15341:SF3">
    <property type="entry name" value="NUCLEAR NUCLEIC ACID-BINDING PROTEIN C1D"/>
    <property type="match status" value="1"/>
</dbReference>
<comment type="subcellular location">
    <subcellularLocation>
        <location evidence="1 6">Nucleus</location>
    </subcellularLocation>
</comment>
<dbReference type="GO" id="GO:0003723">
    <property type="term" value="F:RNA binding"/>
    <property type="evidence" value="ECO:0007669"/>
    <property type="project" value="UniProtKB-UniRule"/>
</dbReference>
<evidence type="ECO:0000256" key="7">
    <source>
        <dbReference type="SAM" id="MobiDB-lite"/>
    </source>
</evidence>
<evidence type="ECO:0000313" key="8">
    <source>
        <dbReference type="EMBL" id="KAF2184817.1"/>
    </source>
</evidence>